<dbReference type="Proteomes" id="UP000325315">
    <property type="component" value="Unassembled WGS sequence"/>
</dbReference>
<gene>
    <name evidence="1" type="ORF">EPI10_007142</name>
</gene>
<dbReference type="PANTHER" id="PTHR33116">
    <property type="entry name" value="REVERSE TRANSCRIPTASE ZINC-BINDING DOMAIN-CONTAINING PROTEIN-RELATED-RELATED"/>
    <property type="match status" value="1"/>
</dbReference>
<dbReference type="PANTHER" id="PTHR33116:SF86">
    <property type="entry name" value="REVERSE TRANSCRIPTASE DOMAIN-CONTAINING PROTEIN"/>
    <property type="match status" value="1"/>
</dbReference>
<accession>A0A5B6WWC8</accession>
<dbReference type="EMBL" id="SMMG02000002">
    <property type="protein sequence ID" value="KAA3485115.1"/>
    <property type="molecule type" value="Genomic_DNA"/>
</dbReference>
<proteinExistence type="predicted"/>
<organism evidence="1 2">
    <name type="scientific">Gossypium australe</name>
    <dbReference type="NCBI Taxonomy" id="47621"/>
    <lineage>
        <taxon>Eukaryota</taxon>
        <taxon>Viridiplantae</taxon>
        <taxon>Streptophyta</taxon>
        <taxon>Embryophyta</taxon>
        <taxon>Tracheophyta</taxon>
        <taxon>Spermatophyta</taxon>
        <taxon>Magnoliopsida</taxon>
        <taxon>eudicotyledons</taxon>
        <taxon>Gunneridae</taxon>
        <taxon>Pentapetalae</taxon>
        <taxon>rosids</taxon>
        <taxon>malvids</taxon>
        <taxon>Malvales</taxon>
        <taxon>Malvaceae</taxon>
        <taxon>Malvoideae</taxon>
        <taxon>Gossypium</taxon>
    </lineage>
</organism>
<dbReference type="AlphaFoldDB" id="A0A5B6WWC8"/>
<name>A0A5B6WWC8_9ROSI</name>
<evidence type="ECO:0000313" key="2">
    <source>
        <dbReference type="Proteomes" id="UP000325315"/>
    </source>
</evidence>
<keyword evidence="2" id="KW-1185">Reference proteome</keyword>
<comment type="caution">
    <text evidence="1">The sequence shown here is derived from an EMBL/GenBank/DDBJ whole genome shotgun (WGS) entry which is preliminary data.</text>
</comment>
<sequence>MQILWNEVPTRKFKPTRDDLVIFCKVELEQAQVLNRIVARFCGYSGHKINAQKSNIFFSNGFGDALNNQFARSLGFKRFRILAHIWRCLFSTKRSPISYFGSICPYLNTLVQSILLSILNYFMQLLMIPKGTCTEIERMARQFIWGYSRG</sequence>
<protein>
    <submittedName>
        <fullName evidence="1">Retrovirus-related Pol polyprotein LINE-1</fullName>
    </submittedName>
</protein>
<reference evidence="2" key="1">
    <citation type="journal article" date="2019" name="Plant Biotechnol. J.">
        <title>Genome sequencing of the Australian wild diploid species Gossypium australe highlights disease resistance and delayed gland morphogenesis.</title>
        <authorList>
            <person name="Cai Y."/>
            <person name="Cai X."/>
            <person name="Wang Q."/>
            <person name="Wang P."/>
            <person name="Zhang Y."/>
            <person name="Cai C."/>
            <person name="Xu Y."/>
            <person name="Wang K."/>
            <person name="Zhou Z."/>
            <person name="Wang C."/>
            <person name="Geng S."/>
            <person name="Li B."/>
            <person name="Dong Q."/>
            <person name="Hou Y."/>
            <person name="Wang H."/>
            <person name="Ai P."/>
            <person name="Liu Z."/>
            <person name="Yi F."/>
            <person name="Sun M."/>
            <person name="An G."/>
            <person name="Cheng J."/>
            <person name="Zhang Y."/>
            <person name="Shi Q."/>
            <person name="Xie Y."/>
            <person name="Shi X."/>
            <person name="Chang Y."/>
            <person name="Huang F."/>
            <person name="Chen Y."/>
            <person name="Hong S."/>
            <person name="Mi L."/>
            <person name="Sun Q."/>
            <person name="Zhang L."/>
            <person name="Zhou B."/>
            <person name="Peng R."/>
            <person name="Zhang X."/>
            <person name="Liu F."/>
        </authorList>
    </citation>
    <scope>NUCLEOTIDE SEQUENCE [LARGE SCALE GENOMIC DNA]</scope>
    <source>
        <strain evidence="2">cv. PA1801</strain>
    </source>
</reference>
<evidence type="ECO:0000313" key="1">
    <source>
        <dbReference type="EMBL" id="KAA3485115.1"/>
    </source>
</evidence>